<dbReference type="InterPro" id="IPR011013">
    <property type="entry name" value="Gal_mutarotase_sf_dom"/>
</dbReference>
<dbReference type="Pfam" id="PF01263">
    <property type="entry name" value="Aldose_epim"/>
    <property type="match status" value="1"/>
</dbReference>
<name>A0ABU4GJD8_9CLOT</name>
<dbReference type="PANTHER" id="PTHR11122:SF13">
    <property type="entry name" value="GLUCOSE-6-PHOSPHATE 1-EPIMERASE"/>
    <property type="match status" value="1"/>
</dbReference>
<reference evidence="1 2" key="1">
    <citation type="submission" date="2023-10" db="EMBL/GenBank/DDBJ databases">
        <title>A novel Glycoside Hydrolase 43-Like Enzyme from Clostrdium boliviensis is an Endo-xylanase, and a Candidate for Xylooligosaccharides Production from Different Xylan Substrates.</title>
        <authorList>
            <person name="Alvarez M.T."/>
            <person name="Rocabado-Villegas L.R."/>
            <person name="Salas-Veizaga D.M."/>
            <person name="Linares-Pasten J.A."/>
            <person name="Gudmundsdottir E.E."/>
            <person name="Hreggvidsson G.O."/>
            <person name="Adlercreutz P."/>
            <person name="Nordberg Karlsson E."/>
        </authorList>
    </citation>
    <scope>NUCLEOTIDE SEQUENCE [LARGE SCALE GENOMIC DNA]</scope>
    <source>
        <strain evidence="1 2">E-1</strain>
    </source>
</reference>
<dbReference type="Gene3D" id="2.70.98.10">
    <property type="match status" value="1"/>
</dbReference>
<dbReference type="Proteomes" id="UP001276854">
    <property type="component" value="Unassembled WGS sequence"/>
</dbReference>
<dbReference type="SUPFAM" id="SSF74650">
    <property type="entry name" value="Galactose mutarotase-like"/>
    <property type="match status" value="1"/>
</dbReference>
<sequence>MVYEISNFALSAKVSETGGELLSIRNKKGREFIWQGNPDYWRGHSPILFPICGSLRNNQARLRNGKMVNLCRHGFARKMIFTCDFAGGEKAQFTLVSNETTFDDYPFPFSLVIRYELKGASVETRYIVTNTGNEDMPFYIGGHPGFCCPVDKNASFEDYLVEFEHEETCTIPAPVLENGLINMGSRRKFLDKQKVIKLTNQMFDNDAIILDQLHSRRVQLIHKDRTHGVELEFCDFPYLILWSVPGAAFVALEPWSGLSTCDDEGDIFEDKRNVMILKSGESRTYRYTIKLLS</sequence>
<evidence type="ECO:0000313" key="2">
    <source>
        <dbReference type="Proteomes" id="UP001276854"/>
    </source>
</evidence>
<accession>A0ABU4GJD8</accession>
<keyword evidence="2" id="KW-1185">Reference proteome</keyword>
<dbReference type="EMBL" id="JAWONS010000133">
    <property type="protein sequence ID" value="MDW2797725.1"/>
    <property type="molecule type" value="Genomic_DNA"/>
</dbReference>
<dbReference type="CDD" id="cd09024">
    <property type="entry name" value="Aldose_epim_lacX"/>
    <property type="match status" value="1"/>
</dbReference>
<dbReference type="InterPro" id="IPR014718">
    <property type="entry name" value="GH-type_carb-bd"/>
</dbReference>
<dbReference type="InterPro" id="IPR008183">
    <property type="entry name" value="Aldose_1/G6P_1-epimerase"/>
</dbReference>
<organism evidence="1 2">
    <name type="scientific">Clostridium boliviensis</name>
    <dbReference type="NCBI Taxonomy" id="318465"/>
    <lineage>
        <taxon>Bacteria</taxon>
        <taxon>Bacillati</taxon>
        <taxon>Bacillota</taxon>
        <taxon>Clostridia</taxon>
        <taxon>Eubacteriales</taxon>
        <taxon>Clostridiaceae</taxon>
        <taxon>Clostridium</taxon>
    </lineage>
</organism>
<proteinExistence type="predicted"/>
<dbReference type="PANTHER" id="PTHR11122">
    <property type="entry name" value="APOSPORY-ASSOCIATED PROTEIN C-RELATED"/>
    <property type="match status" value="1"/>
</dbReference>
<protein>
    <submittedName>
        <fullName evidence="1">Aldose 1-epimerase family protein</fullName>
    </submittedName>
</protein>
<gene>
    <name evidence="1" type="ORF">RZO55_09095</name>
</gene>
<dbReference type="InterPro" id="IPR037481">
    <property type="entry name" value="LacX"/>
</dbReference>
<comment type="caution">
    <text evidence="1">The sequence shown here is derived from an EMBL/GenBank/DDBJ whole genome shotgun (WGS) entry which is preliminary data.</text>
</comment>
<evidence type="ECO:0000313" key="1">
    <source>
        <dbReference type="EMBL" id="MDW2797725.1"/>
    </source>
</evidence>
<dbReference type="RefSeq" id="WP_318063975.1">
    <property type="nucleotide sequence ID" value="NZ_JAWONS010000133.1"/>
</dbReference>